<organism evidence="1 2">
    <name type="scientific">Jiangella ureilytica</name>
    <dbReference type="NCBI Taxonomy" id="2530374"/>
    <lineage>
        <taxon>Bacteria</taxon>
        <taxon>Bacillati</taxon>
        <taxon>Actinomycetota</taxon>
        <taxon>Actinomycetes</taxon>
        <taxon>Jiangellales</taxon>
        <taxon>Jiangellaceae</taxon>
        <taxon>Jiangella</taxon>
    </lineage>
</organism>
<name>A0A4R4RA70_9ACTN</name>
<accession>A0A4R4RA70</accession>
<reference evidence="1 2" key="1">
    <citation type="submission" date="2019-02" db="EMBL/GenBank/DDBJ databases">
        <title>Draft genome sequences of novel Actinobacteria.</title>
        <authorList>
            <person name="Sahin N."/>
            <person name="Ay H."/>
            <person name="Saygin H."/>
        </authorList>
    </citation>
    <scope>NUCLEOTIDE SEQUENCE [LARGE SCALE GENOMIC DNA]</scope>
    <source>
        <strain evidence="1 2">KC603</strain>
    </source>
</reference>
<keyword evidence="2" id="KW-1185">Reference proteome</keyword>
<dbReference type="RefSeq" id="WP_131988656.1">
    <property type="nucleotide sequence ID" value="NZ_SMKL01000115.1"/>
</dbReference>
<comment type="caution">
    <text evidence="1">The sequence shown here is derived from an EMBL/GenBank/DDBJ whole genome shotgun (WGS) entry which is preliminary data.</text>
</comment>
<proteinExistence type="predicted"/>
<protein>
    <submittedName>
        <fullName evidence="1">Uncharacterized protein</fullName>
    </submittedName>
</protein>
<evidence type="ECO:0000313" key="2">
    <source>
        <dbReference type="Proteomes" id="UP000295621"/>
    </source>
</evidence>
<dbReference type="Proteomes" id="UP000295621">
    <property type="component" value="Unassembled WGS sequence"/>
</dbReference>
<sequence length="86" mass="9602">MLDGAVYLEDLTGDEADVRTAGHLGAWQGAGELPDVLWLGGHQWARRRSARTSRTWRWAPEPTCSTTTWPVWTADSSGTRSSWATW</sequence>
<evidence type="ECO:0000313" key="1">
    <source>
        <dbReference type="EMBL" id="TDC45936.1"/>
    </source>
</evidence>
<dbReference type="OrthoDB" id="3816435at2"/>
<dbReference type="EMBL" id="SMKL01000115">
    <property type="protein sequence ID" value="TDC45936.1"/>
    <property type="molecule type" value="Genomic_DNA"/>
</dbReference>
<dbReference type="AlphaFoldDB" id="A0A4R4RA70"/>
<gene>
    <name evidence="1" type="ORF">E1212_28020</name>
</gene>